<comment type="caution">
    <text evidence="1">The sequence shown here is derived from an EMBL/GenBank/DDBJ whole genome shotgun (WGS) entry which is preliminary data.</text>
</comment>
<evidence type="ECO:0000313" key="1">
    <source>
        <dbReference type="EMBL" id="MFK2854662.1"/>
    </source>
</evidence>
<evidence type="ECO:0000313" key="2">
    <source>
        <dbReference type="Proteomes" id="UP001620409"/>
    </source>
</evidence>
<organism evidence="1 2">
    <name type="scientific">Dyella humi</name>
    <dbReference type="NCBI Taxonomy" id="1770547"/>
    <lineage>
        <taxon>Bacteria</taxon>
        <taxon>Pseudomonadati</taxon>
        <taxon>Pseudomonadota</taxon>
        <taxon>Gammaproteobacteria</taxon>
        <taxon>Lysobacterales</taxon>
        <taxon>Rhodanobacteraceae</taxon>
        <taxon>Dyella</taxon>
    </lineage>
</organism>
<dbReference type="RefSeq" id="WP_380009578.1">
    <property type="nucleotide sequence ID" value="NZ_JADIKI010000022.1"/>
</dbReference>
<reference evidence="1 2" key="1">
    <citation type="submission" date="2020-10" db="EMBL/GenBank/DDBJ databases">
        <title>Phylogeny of dyella-like bacteria.</title>
        <authorList>
            <person name="Fu J."/>
        </authorList>
    </citation>
    <scope>NUCLEOTIDE SEQUENCE [LARGE SCALE GENOMIC DNA]</scope>
    <source>
        <strain evidence="1 2">DHG40</strain>
    </source>
</reference>
<accession>A0ABW8IHJ0</accession>
<keyword evidence="2" id="KW-1185">Reference proteome</keyword>
<sequence>MKFFQRLWKTEDRRVQIGRDNNGIVITGDNANIDLVFVDARAADTDARRVRTRQLTIDELRLLAIKLIEVGKPPSLIPLFPGAAASSFAALDRLSKIRRTVSGEGNGNNAVPLLDLSISEERHHLITALPGSGKTYALWQLATDLLESQSIVPLFLPISGAKTWSDVEAQISEVDSTIDVLTLLQDERVIVLLDGWSQFAVGDVTRERSRALRVLGGRRVIANGRLAGALDAGFRMWSLDKLSNAWVSETVLLAFPSESAPPAPLFDLLCIPLALALYVLLGGKLATRGQLLSKLHDSLSEGFPDAFRDVLSRAAARIKLSKRGDQYSAFENEVREQARPGGVENPTKLLDQLGTIVDRADRVLPIHDLYWSWLVGVGLLLDDPRPGALQDLTTRESYDLALQSGAHVRLPITNAVTDVDIVLAATFATAYNASSERHVDIERSLASMFSDERLPVKCRAAQAAFKFGRVQELRQAFGVVSELALSKVPAHQLMQAIDPNILAPHQVIASQCLGKEGSELLVDVIADRGGPEWVGWLERAATSQMLPFADAAAAAMACTGKMPDWVRPRMSEVIGEHGSLLRPIIKRGNNVEVARWLAEHYQEFVVPTSGLWFRLNEVLVSCRDESVIQLIFQRFSDWSAYAQETVAYAIVKFGESWLARFQEKVFAGGDIHHLHELKKFISRGISEKTACQWVENGPVELGWRTLIALRGHEVVTELTELLPSSFDGVLSSEILNALKFVERPPASVASELVKRVRGVISPKVMQDIIIVLGHLDPRTIMTELGIVTAWLPDLPIYHVNQFVKVLNKWERDFGFFLKIKLEGFESTVADWLLRDRLRSHGHDVFFKQLVMSDLSLAIQLLLAGHWQDDASVKDVVSHLTAVAVSYDEKLFNWLLSKGEFAQKIPFVFAKSIDSVPEAALKSALAVSDINFRSLVSWIGSRPSAVHLELHREVLRKAMGTTLDLYLYRDLAKVLQVHSRIVLLDLLSTEIPAPDEKAMWLIREIELTRSELLIDESGKWLG</sequence>
<dbReference type="EMBL" id="JADIKI010000022">
    <property type="protein sequence ID" value="MFK2854662.1"/>
    <property type="molecule type" value="Genomic_DNA"/>
</dbReference>
<evidence type="ECO:0008006" key="3">
    <source>
        <dbReference type="Google" id="ProtNLM"/>
    </source>
</evidence>
<dbReference type="Proteomes" id="UP001620409">
    <property type="component" value="Unassembled WGS sequence"/>
</dbReference>
<protein>
    <recommendedName>
        <fullName evidence="3">NACHT domain-containing protein</fullName>
    </recommendedName>
</protein>
<name>A0ABW8IHJ0_9GAMM</name>
<gene>
    <name evidence="1" type="ORF">ISP18_08675</name>
</gene>
<proteinExistence type="predicted"/>